<dbReference type="InterPro" id="IPR057527">
    <property type="entry name" value="HVO_A0261-like_N"/>
</dbReference>
<proteinExistence type="predicted"/>
<gene>
    <name evidence="3" type="ORF">EIK79_06145</name>
</gene>
<accession>A0A3P3RHA7</accession>
<dbReference type="InterPro" id="IPR036388">
    <property type="entry name" value="WH-like_DNA-bd_sf"/>
</dbReference>
<protein>
    <submittedName>
        <fullName evidence="3">ArsR family transcriptional regulator</fullName>
    </submittedName>
</protein>
<dbReference type="Proteomes" id="UP000282322">
    <property type="component" value="Unassembled WGS sequence"/>
</dbReference>
<feature type="domain" description="Methanogenesis regulatory protein FilR1 middle" evidence="1">
    <location>
        <begin position="123"/>
        <end position="253"/>
    </location>
</feature>
<dbReference type="AlphaFoldDB" id="A0A3P3RHA7"/>
<dbReference type="OrthoDB" id="330490at2157"/>
<name>A0A3P3RHA7_9EURY</name>
<dbReference type="Pfam" id="PF08350">
    <property type="entry name" value="FilR1_middle"/>
    <property type="match status" value="1"/>
</dbReference>
<dbReference type="RefSeq" id="WP_124954253.1">
    <property type="nucleotide sequence ID" value="NZ_RRCH01000012.1"/>
</dbReference>
<comment type="caution">
    <text evidence="3">The sequence shown here is derived from an EMBL/GenBank/DDBJ whole genome shotgun (WGS) entry which is preliminary data.</text>
</comment>
<organism evidence="3 4">
    <name type="scientific">Halocatena pleomorpha</name>
    <dbReference type="NCBI Taxonomy" id="1785090"/>
    <lineage>
        <taxon>Archaea</taxon>
        <taxon>Methanobacteriati</taxon>
        <taxon>Methanobacteriota</taxon>
        <taxon>Stenosarchaea group</taxon>
        <taxon>Halobacteria</taxon>
        <taxon>Halobacteriales</taxon>
        <taxon>Natronomonadaceae</taxon>
        <taxon>Halocatena</taxon>
    </lineage>
</organism>
<evidence type="ECO:0000259" key="1">
    <source>
        <dbReference type="Pfam" id="PF08350"/>
    </source>
</evidence>
<evidence type="ECO:0000259" key="2">
    <source>
        <dbReference type="Pfam" id="PF25213"/>
    </source>
</evidence>
<reference evidence="3 4" key="1">
    <citation type="submission" date="2018-11" db="EMBL/GenBank/DDBJ databases">
        <title>Taxonoimc description of Halomarina strain SPP-AMP-1.</title>
        <authorList>
            <person name="Pal Y."/>
            <person name="Srinivasana K."/>
            <person name="Verma A."/>
            <person name="Kumar P."/>
        </authorList>
    </citation>
    <scope>NUCLEOTIDE SEQUENCE [LARGE SCALE GENOMIC DNA]</scope>
    <source>
        <strain evidence="3 4">SPP-AMP-1</strain>
    </source>
</reference>
<feature type="domain" description="HVO-A0261-like N-terminal" evidence="2">
    <location>
        <begin position="6"/>
        <end position="89"/>
    </location>
</feature>
<dbReference type="InterPro" id="IPR013561">
    <property type="entry name" value="FilR1_middle_dom"/>
</dbReference>
<sequence>MNGVLEEVEFLARSEHRVAVLRLLADESHTRGNLVDATGASQATLSRILRDFEDRSWIQRGDGTYSATATGCLIAYGFTDLLNVLTTERELRDVVEHLPTEELRFDLRHLTDATVTLPTGTRPDAPVGRLLELERNADRVRAFSHAFNERSLSLVTQRVHDEELVFEGVFSCDAIDALATDPGLRDRLVNLLDADGATVRVHEQTVPLAVTVAGRTVHLLVRDANGVLRASIDTDDSAVRSWAIDAFDGYWDRGRDLNRIDLFE</sequence>
<keyword evidence="4" id="KW-1185">Reference proteome</keyword>
<dbReference type="InterPro" id="IPR036390">
    <property type="entry name" value="WH_DNA-bd_sf"/>
</dbReference>
<dbReference type="SUPFAM" id="SSF46785">
    <property type="entry name" value="Winged helix' DNA-binding domain"/>
    <property type="match status" value="1"/>
</dbReference>
<dbReference type="EMBL" id="RRCH01000012">
    <property type="protein sequence ID" value="RRJ31843.1"/>
    <property type="molecule type" value="Genomic_DNA"/>
</dbReference>
<dbReference type="Pfam" id="PF25213">
    <property type="entry name" value="HVO_A0261_N"/>
    <property type="match status" value="1"/>
</dbReference>
<evidence type="ECO:0000313" key="4">
    <source>
        <dbReference type="Proteomes" id="UP000282322"/>
    </source>
</evidence>
<dbReference type="Gene3D" id="1.10.10.10">
    <property type="entry name" value="Winged helix-like DNA-binding domain superfamily/Winged helix DNA-binding domain"/>
    <property type="match status" value="1"/>
</dbReference>
<evidence type="ECO:0000313" key="3">
    <source>
        <dbReference type="EMBL" id="RRJ31843.1"/>
    </source>
</evidence>